<evidence type="ECO:0000313" key="2">
    <source>
        <dbReference type="EMBL" id="KAF8394820.1"/>
    </source>
</evidence>
<gene>
    <name evidence="2" type="ORF">HHK36_018756</name>
</gene>
<reference evidence="2 3" key="1">
    <citation type="submission" date="2020-04" db="EMBL/GenBank/DDBJ databases">
        <title>Plant Genome Project.</title>
        <authorList>
            <person name="Zhang R.-G."/>
        </authorList>
    </citation>
    <scope>NUCLEOTIDE SEQUENCE [LARGE SCALE GENOMIC DNA]</scope>
    <source>
        <strain evidence="2">YNK0</strain>
        <tissue evidence="2">Leaf</tissue>
    </source>
</reference>
<dbReference type="AlphaFoldDB" id="A0A834YV37"/>
<dbReference type="PANTHER" id="PTHR33924:SF5">
    <property type="entry name" value="CATION-TRANSPORTING ATPASE"/>
    <property type="match status" value="1"/>
</dbReference>
<feature type="region of interest" description="Disordered" evidence="1">
    <location>
        <begin position="49"/>
        <end position="79"/>
    </location>
</feature>
<evidence type="ECO:0000256" key="1">
    <source>
        <dbReference type="SAM" id="MobiDB-lite"/>
    </source>
</evidence>
<evidence type="ECO:0000313" key="3">
    <source>
        <dbReference type="Proteomes" id="UP000655225"/>
    </source>
</evidence>
<feature type="region of interest" description="Disordered" evidence="1">
    <location>
        <begin position="515"/>
        <end position="539"/>
    </location>
</feature>
<feature type="compositionally biased region" description="Basic and acidic residues" evidence="1">
    <location>
        <begin position="58"/>
        <end position="70"/>
    </location>
</feature>
<protein>
    <submittedName>
        <fullName evidence="2">Uncharacterized protein</fullName>
    </submittedName>
</protein>
<keyword evidence="3" id="KW-1185">Reference proteome</keyword>
<feature type="region of interest" description="Disordered" evidence="1">
    <location>
        <begin position="222"/>
        <end position="243"/>
    </location>
</feature>
<sequence length="639" mass="70306">MREKRSRAEVGGKLEIARKRVKMRDLESVFRAEGAVLNSKICGAGIETHHSESSMCKDATDQSRLGEKGKPSQSTEEPVTMISDAVQAIRTGRNTLPHLGDAAYLSYGHGGSAPRPMDPNTKACSPDNSDHGAMPTLVDDISRPSLISKHEKGRQLNVVALRDTGLDLNAESVSISVPHDSFFPCKINGPVKSRDASECGSSTEPLKENDSLRMWKEMKQNGFLSSSHGGIPKPKQRERKRKNDVLKKKMELAKREQVNRFTKIAAPSGLLNELNPGIINHVRNSKQVRSILEALVKSEMFENGHIQSKQASQSLRGTKEISDGKDLETIHDSGISQLNLSNKDETLSTLSSSKQTKGYSMCLKRPIPLNLQHKAGASYSDIAERRVSSETSGASHFTLNCEDATLTLKSSSSITMVSDNTISKSNEESVNQASISSLSVKVKEYPCTTTRKKGTLELIRMLPLFTAATVASQWLELLHQDIRGRLTALQRSKKRVQSVIQTELSSLVSKEFSPSQENDTYVTQSQSSTAGSPNNATPDMHRARWTALFDQMDKALSDEGSHLESWLNEIKEMQLHCEQGLQCVNWNAAHGLEQLGISGNDFRSKKADNSERELAIRAAAASIYSTCNFVMSTENVSCF</sequence>
<dbReference type="Proteomes" id="UP000655225">
    <property type="component" value="Unassembled WGS sequence"/>
</dbReference>
<dbReference type="OrthoDB" id="1930341at2759"/>
<organism evidence="2 3">
    <name type="scientific">Tetracentron sinense</name>
    <name type="common">Spur-leaf</name>
    <dbReference type="NCBI Taxonomy" id="13715"/>
    <lineage>
        <taxon>Eukaryota</taxon>
        <taxon>Viridiplantae</taxon>
        <taxon>Streptophyta</taxon>
        <taxon>Embryophyta</taxon>
        <taxon>Tracheophyta</taxon>
        <taxon>Spermatophyta</taxon>
        <taxon>Magnoliopsida</taxon>
        <taxon>Trochodendrales</taxon>
        <taxon>Trochodendraceae</taxon>
        <taxon>Tetracentron</taxon>
    </lineage>
</organism>
<accession>A0A834YV37</accession>
<dbReference type="EMBL" id="JABCRI010000013">
    <property type="protein sequence ID" value="KAF8394820.1"/>
    <property type="molecule type" value="Genomic_DNA"/>
</dbReference>
<proteinExistence type="predicted"/>
<feature type="compositionally biased region" description="Polar residues" evidence="1">
    <location>
        <begin position="515"/>
        <end position="537"/>
    </location>
</feature>
<dbReference type="OMA" id="APANNIR"/>
<dbReference type="PANTHER" id="PTHR33924">
    <property type="entry name" value="CATION-TRANSPORTING ATPASE"/>
    <property type="match status" value="1"/>
</dbReference>
<comment type="caution">
    <text evidence="2">The sequence shown here is derived from an EMBL/GenBank/DDBJ whole genome shotgun (WGS) entry which is preliminary data.</text>
</comment>
<name>A0A834YV37_TETSI</name>